<proteinExistence type="predicted"/>
<feature type="compositionally biased region" description="Low complexity" evidence="2">
    <location>
        <begin position="87"/>
        <end position="96"/>
    </location>
</feature>
<evidence type="ECO:0000313" key="3">
    <source>
        <dbReference type="EMBL" id="CUG87786.1"/>
    </source>
</evidence>
<feature type="region of interest" description="Disordered" evidence="2">
    <location>
        <begin position="69"/>
        <end position="96"/>
    </location>
</feature>
<protein>
    <submittedName>
        <fullName evidence="3">Uncharacterized protein</fullName>
    </submittedName>
</protein>
<dbReference type="EMBL" id="CYKH01001592">
    <property type="protein sequence ID" value="CUG87786.1"/>
    <property type="molecule type" value="Genomic_DNA"/>
</dbReference>
<feature type="non-terminal residue" evidence="3">
    <location>
        <position position="1"/>
    </location>
</feature>
<dbReference type="PANTHER" id="PTHR40515:SF1">
    <property type="entry name" value="CILIA- AND FLAGELLA-ASSOCIATED PROTEIN 157"/>
    <property type="match status" value="1"/>
</dbReference>
<feature type="compositionally biased region" description="Polar residues" evidence="2">
    <location>
        <begin position="72"/>
        <end position="81"/>
    </location>
</feature>
<dbReference type="VEuPathDB" id="TriTrypDB:BSAL_12000"/>
<organism evidence="3 4">
    <name type="scientific">Bodo saltans</name>
    <name type="common">Flagellated protozoan</name>
    <dbReference type="NCBI Taxonomy" id="75058"/>
    <lineage>
        <taxon>Eukaryota</taxon>
        <taxon>Discoba</taxon>
        <taxon>Euglenozoa</taxon>
        <taxon>Kinetoplastea</taxon>
        <taxon>Metakinetoplastina</taxon>
        <taxon>Eubodonida</taxon>
        <taxon>Bodonidae</taxon>
        <taxon>Bodo</taxon>
    </lineage>
</organism>
<keyword evidence="4" id="KW-1185">Reference proteome</keyword>
<dbReference type="OrthoDB" id="193329at2759"/>
<feature type="compositionally biased region" description="Basic and acidic residues" evidence="2">
    <location>
        <begin position="446"/>
        <end position="459"/>
    </location>
</feature>
<dbReference type="PANTHER" id="PTHR40515">
    <property type="entry name" value="CILIA- AND FLAGELLA-ASSOCIATED PROTEIN 157"/>
    <property type="match status" value="1"/>
</dbReference>
<dbReference type="AlphaFoldDB" id="A0A0S4JCP2"/>
<reference evidence="4" key="1">
    <citation type="submission" date="2015-09" db="EMBL/GenBank/DDBJ databases">
        <authorList>
            <consortium name="Pathogen Informatics"/>
        </authorList>
    </citation>
    <scope>NUCLEOTIDE SEQUENCE [LARGE SCALE GENOMIC DNA]</scope>
    <source>
        <strain evidence="4">Lake Konstanz</strain>
    </source>
</reference>
<evidence type="ECO:0000256" key="2">
    <source>
        <dbReference type="SAM" id="MobiDB-lite"/>
    </source>
</evidence>
<dbReference type="Proteomes" id="UP000051952">
    <property type="component" value="Unassembled WGS sequence"/>
</dbReference>
<sequence length="688" mass="74843">HTRESMEDVITSVTATTPIADETVVGNGGGGVTGGLKSMRSGASPTSAGPRRPTTVEGRFFHMEFSPLRNPRSMSTISSTGIAKPRNTTSDNSASNTAAESAASAYGTAAAVKMKHLQEFLNNYPVHDHGGSRAGGTFMSSGGGGVTITGDEEDLPALMGTKRGGAASTLRGATSTVGGATTINVLNATTSGSAAGTVNNKDATTTAARRQKMDAWLSVADKGNKKLRSENDVLEKLALMAQENSLDNDAKYEEAISTLRTQLEFAQTFRQDTSQAVQSMDDRMEGIRGLISELVTTAERRCHQEHEAVHSAFRKQLEQQRSELDRVRERGKNTTQEWKTKNMALQEQLESVMHQTQSTYERLSALQGDSQRLRVEFSAQAGDADMLQTEYRRVYTEHQKLKDRLYTLETEMSKATVRPSVSPASMTAGNSGALRPGSRGGAVVTKLERELKEESERARGFSRQGYRPVDGGGDISGDAARDRDYDAALRKVQIMFETEAANLKAVREGHLHTLRQRTELEVFLRQQIVKRRGEKSRLSGGEQEAFSKMSTSARVASLANERSKKDHSTNEQANAAQVLCSIEGAPVAFHADDRKDVMDQLLSTPRVLELLFGDGLAASTTPVVGQTDGDDGDISLPMRRVQSVQKPSVHEERELLALYETWKTWTERANRETFVVPPAGGPARGATR</sequence>
<evidence type="ECO:0000313" key="4">
    <source>
        <dbReference type="Proteomes" id="UP000051952"/>
    </source>
</evidence>
<keyword evidence="1" id="KW-0175">Coiled coil</keyword>
<gene>
    <name evidence="3" type="ORF">BSAL_12000</name>
</gene>
<accession>A0A0S4JCP2</accession>
<evidence type="ECO:0000256" key="1">
    <source>
        <dbReference type="SAM" id="Coils"/>
    </source>
</evidence>
<feature type="region of interest" description="Disordered" evidence="2">
    <location>
        <begin position="417"/>
        <end position="480"/>
    </location>
</feature>
<feature type="coiled-coil region" evidence="1">
    <location>
        <begin position="310"/>
        <end position="337"/>
    </location>
</feature>
<feature type="region of interest" description="Disordered" evidence="2">
    <location>
        <begin position="533"/>
        <end position="552"/>
    </location>
</feature>
<name>A0A0S4JCP2_BODSA</name>
<feature type="region of interest" description="Disordered" evidence="2">
    <location>
        <begin position="21"/>
        <end position="54"/>
    </location>
</feature>